<evidence type="ECO:0000313" key="1">
    <source>
        <dbReference type="EMBL" id="OBR86192.1"/>
    </source>
</evidence>
<dbReference type="KEGG" id="kdj:28967611"/>
<name>A0A1A6A811_9TREE</name>
<dbReference type="EMBL" id="CP144533">
    <property type="protein sequence ID" value="WWC61312.1"/>
    <property type="molecule type" value="Genomic_DNA"/>
</dbReference>
<gene>
    <name evidence="1" type="ORF">I303_03912</name>
    <name evidence="2" type="ORF">I303_103893</name>
</gene>
<proteinExistence type="predicted"/>
<evidence type="ECO:0000313" key="3">
    <source>
        <dbReference type="Proteomes" id="UP000078595"/>
    </source>
</evidence>
<dbReference type="Proteomes" id="UP000078595">
    <property type="component" value="Chromosome 4"/>
</dbReference>
<sequence>MGNKLSSLAPWRKKNQTHSVTFVYGGLVEPESFLELLQVNKDYIKAGRPTAFVRREEGTIITFQQLKPFRTTDEDRLERAVMELLGLNGTNGTRKPPISTV</sequence>
<dbReference type="GeneID" id="28967611"/>
<dbReference type="EMBL" id="KI894030">
    <property type="protein sequence ID" value="OBR86192.1"/>
    <property type="molecule type" value="Genomic_DNA"/>
</dbReference>
<dbReference type="OrthoDB" id="10366008at2759"/>
<dbReference type="VEuPathDB" id="FungiDB:I303_03912"/>
<keyword evidence="3" id="KW-1185">Reference proteome</keyword>
<accession>A0A1A6A811</accession>
<reference evidence="2" key="3">
    <citation type="submission" date="2024-02" db="EMBL/GenBank/DDBJ databases">
        <title>Comparative genomics of Cryptococcus and Kwoniella reveals pathogenesis evolution and contrasting modes of karyotype evolution via chromosome fusion or intercentromeric recombination.</title>
        <authorList>
            <person name="Coelho M.A."/>
            <person name="David-Palma M."/>
            <person name="Shea T."/>
            <person name="Bowers K."/>
            <person name="McGinley-Smith S."/>
            <person name="Mohammad A.W."/>
            <person name="Gnirke A."/>
            <person name="Yurkov A.M."/>
            <person name="Nowrousian M."/>
            <person name="Sun S."/>
            <person name="Cuomo C.A."/>
            <person name="Heitman J."/>
        </authorList>
    </citation>
    <scope>NUCLEOTIDE SEQUENCE</scope>
    <source>
        <strain evidence="2">CBS 10117</strain>
    </source>
</reference>
<evidence type="ECO:0000313" key="2">
    <source>
        <dbReference type="EMBL" id="WWC61312.1"/>
    </source>
</evidence>
<organism evidence="1">
    <name type="scientific">Kwoniella dejecticola CBS 10117</name>
    <dbReference type="NCBI Taxonomy" id="1296121"/>
    <lineage>
        <taxon>Eukaryota</taxon>
        <taxon>Fungi</taxon>
        <taxon>Dikarya</taxon>
        <taxon>Basidiomycota</taxon>
        <taxon>Agaricomycotina</taxon>
        <taxon>Tremellomycetes</taxon>
        <taxon>Tremellales</taxon>
        <taxon>Cryptococcaceae</taxon>
        <taxon>Kwoniella</taxon>
    </lineage>
</organism>
<dbReference type="AlphaFoldDB" id="A0A1A6A811"/>
<reference evidence="1" key="1">
    <citation type="submission" date="2013-07" db="EMBL/GenBank/DDBJ databases">
        <title>The Genome Sequence of Cryptococcus dejecticola CBS10117.</title>
        <authorList>
            <consortium name="The Broad Institute Genome Sequencing Platform"/>
            <person name="Cuomo C."/>
            <person name="Litvintseva A."/>
            <person name="Chen Y."/>
            <person name="Heitman J."/>
            <person name="Sun S."/>
            <person name="Springer D."/>
            <person name="Dromer F."/>
            <person name="Young S.K."/>
            <person name="Zeng Q."/>
            <person name="Gargeya S."/>
            <person name="Fitzgerald M."/>
            <person name="Abouelleil A."/>
            <person name="Alvarado L."/>
            <person name="Berlin A.M."/>
            <person name="Chapman S.B."/>
            <person name="Dewar J."/>
            <person name="Goldberg J."/>
            <person name="Griggs A."/>
            <person name="Gujja S."/>
            <person name="Hansen M."/>
            <person name="Howarth C."/>
            <person name="Imamovic A."/>
            <person name="Larimer J."/>
            <person name="McCowan C."/>
            <person name="Murphy C."/>
            <person name="Pearson M."/>
            <person name="Priest M."/>
            <person name="Roberts A."/>
            <person name="Saif S."/>
            <person name="Shea T."/>
            <person name="Sykes S."/>
            <person name="Wortman J."/>
            <person name="Nusbaum C."/>
            <person name="Birren B."/>
        </authorList>
    </citation>
    <scope>NUCLEOTIDE SEQUENCE [LARGE SCALE GENOMIC DNA]</scope>
    <source>
        <strain evidence="1">CBS 10117</strain>
    </source>
</reference>
<reference evidence="2" key="2">
    <citation type="submission" date="2013-07" db="EMBL/GenBank/DDBJ databases">
        <authorList>
            <consortium name="The Broad Institute Genome Sequencing Platform"/>
            <person name="Cuomo C."/>
            <person name="Litvintseva A."/>
            <person name="Chen Y."/>
            <person name="Heitman J."/>
            <person name="Sun S."/>
            <person name="Springer D."/>
            <person name="Dromer F."/>
            <person name="Young S.K."/>
            <person name="Zeng Q."/>
            <person name="Gargeya S."/>
            <person name="Fitzgerald M."/>
            <person name="Abouelleil A."/>
            <person name="Alvarado L."/>
            <person name="Berlin A.M."/>
            <person name="Chapman S.B."/>
            <person name="Dewar J."/>
            <person name="Goldberg J."/>
            <person name="Griggs A."/>
            <person name="Gujja S."/>
            <person name="Hansen M."/>
            <person name="Howarth C."/>
            <person name="Imamovic A."/>
            <person name="Larimer J."/>
            <person name="McCowan C."/>
            <person name="Murphy C."/>
            <person name="Pearson M."/>
            <person name="Priest M."/>
            <person name="Roberts A."/>
            <person name="Saif S."/>
            <person name="Shea T."/>
            <person name="Sykes S."/>
            <person name="Wortman J."/>
            <person name="Nusbaum C."/>
            <person name="Birren B."/>
        </authorList>
    </citation>
    <scope>NUCLEOTIDE SEQUENCE</scope>
    <source>
        <strain evidence="2">CBS 10117</strain>
    </source>
</reference>
<protein>
    <submittedName>
        <fullName evidence="1">Uncharacterized protein</fullName>
    </submittedName>
</protein>
<dbReference type="RefSeq" id="XP_018264034.1">
    <property type="nucleotide sequence ID" value="XM_018407226.1"/>
</dbReference>